<comment type="caution">
    <text evidence="2">The sequence shown here is derived from an EMBL/GenBank/DDBJ whole genome shotgun (WGS) entry which is preliminary data.</text>
</comment>
<feature type="domain" description="DUF397" evidence="1">
    <location>
        <begin position="14"/>
        <end position="68"/>
    </location>
</feature>
<protein>
    <submittedName>
        <fullName evidence="2">DUF397 domain-containing protein</fullName>
    </submittedName>
</protein>
<name>A0ABV8G1C3_9ACTN</name>
<sequence>MDRKDLTAADLAGAAWRKSILSGNNGGNCVEVATNLPGIIAVRDSKNPNGPALVFAPGEWRAFLGGVRLGEFNE</sequence>
<dbReference type="InterPro" id="IPR007278">
    <property type="entry name" value="DUF397"/>
</dbReference>
<keyword evidence="3" id="KW-1185">Reference proteome</keyword>
<accession>A0ABV8G1C3</accession>
<dbReference type="Pfam" id="PF04149">
    <property type="entry name" value="DUF397"/>
    <property type="match status" value="1"/>
</dbReference>
<dbReference type="RefSeq" id="WP_379527898.1">
    <property type="nucleotide sequence ID" value="NZ_JBHSBI010000005.1"/>
</dbReference>
<evidence type="ECO:0000313" key="3">
    <source>
        <dbReference type="Proteomes" id="UP001595851"/>
    </source>
</evidence>
<evidence type="ECO:0000313" key="2">
    <source>
        <dbReference type="EMBL" id="MFC4007790.1"/>
    </source>
</evidence>
<dbReference type="EMBL" id="JBHSBI010000005">
    <property type="protein sequence ID" value="MFC4007790.1"/>
    <property type="molecule type" value="Genomic_DNA"/>
</dbReference>
<organism evidence="2 3">
    <name type="scientific">Nonomuraea purpurea</name>
    <dbReference type="NCBI Taxonomy" id="1849276"/>
    <lineage>
        <taxon>Bacteria</taxon>
        <taxon>Bacillati</taxon>
        <taxon>Actinomycetota</taxon>
        <taxon>Actinomycetes</taxon>
        <taxon>Streptosporangiales</taxon>
        <taxon>Streptosporangiaceae</taxon>
        <taxon>Nonomuraea</taxon>
    </lineage>
</organism>
<evidence type="ECO:0000259" key="1">
    <source>
        <dbReference type="Pfam" id="PF04149"/>
    </source>
</evidence>
<dbReference type="Proteomes" id="UP001595851">
    <property type="component" value="Unassembled WGS sequence"/>
</dbReference>
<proteinExistence type="predicted"/>
<reference evidence="3" key="1">
    <citation type="journal article" date="2019" name="Int. J. Syst. Evol. Microbiol.">
        <title>The Global Catalogue of Microorganisms (GCM) 10K type strain sequencing project: providing services to taxonomists for standard genome sequencing and annotation.</title>
        <authorList>
            <consortium name="The Broad Institute Genomics Platform"/>
            <consortium name="The Broad Institute Genome Sequencing Center for Infectious Disease"/>
            <person name="Wu L."/>
            <person name="Ma J."/>
        </authorList>
    </citation>
    <scope>NUCLEOTIDE SEQUENCE [LARGE SCALE GENOMIC DNA]</scope>
    <source>
        <strain evidence="3">TBRC 1276</strain>
    </source>
</reference>
<gene>
    <name evidence="2" type="ORF">ACFOY2_11180</name>
</gene>